<dbReference type="OrthoDB" id="675334at2"/>
<dbReference type="RefSeq" id="WP_120257040.1">
    <property type="nucleotide sequence ID" value="NZ_RAPY01000001.1"/>
</dbReference>
<organism evidence="1 2">
    <name type="scientific">Sphingobacterium detergens</name>
    <dbReference type="NCBI Taxonomy" id="1145106"/>
    <lineage>
        <taxon>Bacteria</taxon>
        <taxon>Pseudomonadati</taxon>
        <taxon>Bacteroidota</taxon>
        <taxon>Sphingobacteriia</taxon>
        <taxon>Sphingobacteriales</taxon>
        <taxon>Sphingobacteriaceae</taxon>
        <taxon>Sphingobacterium</taxon>
    </lineage>
</organism>
<dbReference type="Proteomes" id="UP000286246">
    <property type="component" value="Unassembled WGS sequence"/>
</dbReference>
<evidence type="ECO:0000313" key="2">
    <source>
        <dbReference type="Proteomes" id="UP000286246"/>
    </source>
</evidence>
<dbReference type="AlphaFoldDB" id="A0A420BEV0"/>
<dbReference type="EMBL" id="RAPY01000001">
    <property type="protein sequence ID" value="RKE55230.1"/>
    <property type="molecule type" value="Genomic_DNA"/>
</dbReference>
<gene>
    <name evidence="1" type="ORF">DFQ12_0059</name>
</gene>
<proteinExistence type="predicted"/>
<reference evidence="1 2" key="1">
    <citation type="submission" date="2018-09" db="EMBL/GenBank/DDBJ databases">
        <title>Genomic Encyclopedia of Type Strains, Phase III (KMG-III): the genomes of soil and plant-associated and newly described type strains.</title>
        <authorList>
            <person name="Whitman W."/>
        </authorList>
    </citation>
    <scope>NUCLEOTIDE SEQUENCE [LARGE SCALE GENOMIC DNA]</scope>
    <source>
        <strain evidence="1 2">CECT 7938</strain>
    </source>
</reference>
<sequence>MSYDISLYRTETKAREENAHDADFFEKEENLVPFTGQQFQELKERLLGYNYKITGEDDHGLHFSHSDGDFGIALLTGHALYFTASWNENSIFEVGMVASEFTDSGEYAKYDFQRGEWEVWE</sequence>
<name>A0A420BEV0_SPHD1</name>
<accession>A0A420BEV0</accession>
<protein>
    <submittedName>
        <fullName evidence="1">Uncharacterized protein</fullName>
    </submittedName>
</protein>
<evidence type="ECO:0000313" key="1">
    <source>
        <dbReference type="EMBL" id="RKE55230.1"/>
    </source>
</evidence>
<comment type="caution">
    <text evidence="1">The sequence shown here is derived from an EMBL/GenBank/DDBJ whole genome shotgun (WGS) entry which is preliminary data.</text>
</comment>
<keyword evidence="2" id="KW-1185">Reference proteome</keyword>